<dbReference type="EMBL" id="FWXV01000003">
    <property type="protein sequence ID" value="SMD05465.1"/>
    <property type="molecule type" value="Genomic_DNA"/>
</dbReference>
<dbReference type="InterPro" id="IPR050471">
    <property type="entry name" value="AB_hydrolase"/>
</dbReference>
<feature type="compositionally biased region" description="Basic and acidic residues" evidence="1">
    <location>
        <begin position="199"/>
        <end position="212"/>
    </location>
</feature>
<gene>
    <name evidence="3" type="ORF">SAMN05661093_03960</name>
</gene>
<dbReference type="InterPro" id="IPR000073">
    <property type="entry name" value="AB_hydrolase_1"/>
</dbReference>
<dbReference type="PANTHER" id="PTHR43433">
    <property type="entry name" value="HYDROLASE, ALPHA/BETA FOLD FAMILY PROTEIN"/>
    <property type="match status" value="1"/>
</dbReference>
<dbReference type="InterPro" id="IPR029058">
    <property type="entry name" value="AB_hydrolase_fold"/>
</dbReference>
<dbReference type="Proteomes" id="UP000192674">
    <property type="component" value="Unassembled WGS sequence"/>
</dbReference>
<dbReference type="AlphaFoldDB" id="A0A1Y5XLS0"/>
<name>A0A1Y5XLS0_KIBAR</name>
<dbReference type="GO" id="GO:0046503">
    <property type="term" value="P:glycerolipid catabolic process"/>
    <property type="evidence" value="ECO:0007669"/>
    <property type="project" value="TreeGrafter"/>
</dbReference>
<reference evidence="3 4" key="1">
    <citation type="submission" date="2017-04" db="EMBL/GenBank/DDBJ databases">
        <authorList>
            <person name="Afonso C.L."/>
            <person name="Miller P.J."/>
            <person name="Scott M.A."/>
            <person name="Spackman E."/>
            <person name="Goraichik I."/>
            <person name="Dimitrov K.M."/>
            <person name="Suarez D.L."/>
            <person name="Swayne D.E."/>
        </authorList>
    </citation>
    <scope>NUCLEOTIDE SEQUENCE [LARGE SCALE GENOMIC DNA]</scope>
    <source>
        <strain evidence="3 4">DSM 43828</strain>
    </source>
</reference>
<evidence type="ECO:0000259" key="2">
    <source>
        <dbReference type="Pfam" id="PF00561"/>
    </source>
</evidence>
<proteinExistence type="predicted"/>
<feature type="region of interest" description="Disordered" evidence="1">
    <location>
        <begin position="190"/>
        <end position="212"/>
    </location>
</feature>
<protein>
    <submittedName>
        <fullName evidence="3">Pimeloyl-ACP methyl ester carboxylesterase</fullName>
    </submittedName>
</protein>
<keyword evidence="4" id="KW-1185">Reference proteome</keyword>
<dbReference type="Gene3D" id="3.40.50.1820">
    <property type="entry name" value="alpha/beta hydrolase"/>
    <property type="match status" value="1"/>
</dbReference>
<dbReference type="PANTHER" id="PTHR43433:SF5">
    <property type="entry name" value="AB HYDROLASE-1 DOMAIN-CONTAINING PROTEIN"/>
    <property type="match status" value="1"/>
</dbReference>
<evidence type="ECO:0000256" key="1">
    <source>
        <dbReference type="SAM" id="MobiDB-lite"/>
    </source>
</evidence>
<dbReference type="Pfam" id="PF00561">
    <property type="entry name" value="Abhydrolase_1"/>
    <property type="match status" value="1"/>
</dbReference>
<sequence length="283" mass="30937">MDVSTTRNGDVEIAYRTTGEGERPLLLIQGGSAPMEAWPDGFCTELARRGFRLALFDNRDSGRSSRVPRAYTLADMAADACAVLDALAWPAAHLVGVSLGGMIAQVMAVRQQPRVLSLTSLSSAPNPSLWWNRRTPRLVLRMLALGLRVRGTGPQAEAERLIGMMRIIGSTGYPHDEDWLREMASRTYEHRTDPAAARRQREASRATGDRRAELSRIRVPSVVLTGQADPVQPIRAGRATATAIPGARFVSYPGMGHDLPRELWSTIADEIDAIAKQRGTGDQ</sequence>
<evidence type="ECO:0000313" key="4">
    <source>
        <dbReference type="Proteomes" id="UP000192674"/>
    </source>
</evidence>
<dbReference type="SUPFAM" id="SSF53474">
    <property type="entry name" value="alpha/beta-Hydrolases"/>
    <property type="match status" value="1"/>
</dbReference>
<dbReference type="OrthoDB" id="8957634at2"/>
<evidence type="ECO:0000313" key="3">
    <source>
        <dbReference type="EMBL" id="SMD05465.1"/>
    </source>
</evidence>
<dbReference type="GO" id="GO:0004806">
    <property type="term" value="F:triacylglycerol lipase activity"/>
    <property type="evidence" value="ECO:0007669"/>
    <property type="project" value="TreeGrafter"/>
</dbReference>
<accession>A0A1Y5XLS0</accession>
<dbReference type="RefSeq" id="WP_084428387.1">
    <property type="nucleotide sequence ID" value="NZ_FWXV01000003.1"/>
</dbReference>
<feature type="domain" description="AB hydrolase-1" evidence="2">
    <location>
        <begin position="24"/>
        <end position="258"/>
    </location>
</feature>
<organism evidence="3 4">
    <name type="scientific">Kibdelosporangium aridum</name>
    <dbReference type="NCBI Taxonomy" id="2030"/>
    <lineage>
        <taxon>Bacteria</taxon>
        <taxon>Bacillati</taxon>
        <taxon>Actinomycetota</taxon>
        <taxon>Actinomycetes</taxon>
        <taxon>Pseudonocardiales</taxon>
        <taxon>Pseudonocardiaceae</taxon>
        <taxon>Kibdelosporangium</taxon>
    </lineage>
</organism>